<accession>A0A502L7J9</accession>
<dbReference type="RefSeq" id="WP_140601700.1">
    <property type="nucleotide sequence ID" value="NZ_SAWY01000005.1"/>
</dbReference>
<dbReference type="Proteomes" id="UP000315303">
    <property type="component" value="Unassembled WGS sequence"/>
</dbReference>
<dbReference type="EMBL" id="SAWY01000005">
    <property type="protein sequence ID" value="TPH18073.1"/>
    <property type="molecule type" value="Genomic_DNA"/>
</dbReference>
<feature type="chain" id="PRO_5021465497" evidence="1">
    <location>
        <begin position="21"/>
        <end position="167"/>
    </location>
</feature>
<feature type="signal peptide" evidence="1">
    <location>
        <begin position="1"/>
        <end position="20"/>
    </location>
</feature>
<keyword evidence="3" id="KW-1185">Reference proteome</keyword>
<proteinExistence type="predicted"/>
<comment type="caution">
    <text evidence="2">The sequence shown here is derived from an EMBL/GenBank/DDBJ whole genome shotgun (WGS) entry which is preliminary data.</text>
</comment>
<evidence type="ECO:0000313" key="2">
    <source>
        <dbReference type="EMBL" id="TPH18073.1"/>
    </source>
</evidence>
<organism evidence="2 3">
    <name type="scientific">Litorilituus lipolyticus</name>
    <dbReference type="NCBI Taxonomy" id="2491017"/>
    <lineage>
        <taxon>Bacteria</taxon>
        <taxon>Pseudomonadati</taxon>
        <taxon>Pseudomonadota</taxon>
        <taxon>Gammaproteobacteria</taxon>
        <taxon>Alteromonadales</taxon>
        <taxon>Colwelliaceae</taxon>
        <taxon>Litorilituus</taxon>
    </lineage>
</organism>
<dbReference type="AlphaFoldDB" id="A0A502L7J9"/>
<gene>
    <name evidence="2" type="ORF">EPA86_02870</name>
</gene>
<dbReference type="OrthoDB" id="6272517at2"/>
<evidence type="ECO:0000313" key="3">
    <source>
        <dbReference type="Proteomes" id="UP000315303"/>
    </source>
</evidence>
<protein>
    <submittedName>
        <fullName evidence="2">Uncharacterized protein</fullName>
    </submittedName>
</protein>
<keyword evidence="1" id="KW-0732">Signal</keyword>
<evidence type="ECO:0000256" key="1">
    <source>
        <dbReference type="SAM" id="SignalP"/>
    </source>
</evidence>
<sequence length="167" mass="18849">MRFAFLFFIFLSVLAQHANALSIVSENNNELTQVASSQGLSNLEVITNSQGLTPLTSLSTHTLHELYKQAIASIELEKGDENHTDYFPRNIRVSATTFTSELQLSPEYCLLVEFFEIKLKASLYKNLTNPPLVLAWYINKPITNRSSRLSGWKESNALYSATITYHS</sequence>
<reference evidence="2 3" key="1">
    <citation type="submission" date="2019-01" db="EMBL/GenBank/DDBJ databases">
        <title>Litorilituus lipolytica sp. nov., isolated from intertidal sand of the Yellow Sea in China.</title>
        <authorList>
            <person name="Liu A."/>
        </authorList>
    </citation>
    <scope>NUCLEOTIDE SEQUENCE [LARGE SCALE GENOMIC DNA]</scope>
    <source>
        <strain evidence="2 3">RZ04</strain>
    </source>
</reference>
<name>A0A502L7J9_9GAMM</name>